<comment type="caution">
    <text evidence="8">The sequence shown here is derived from an EMBL/GenBank/DDBJ whole genome shotgun (WGS) entry which is preliminary data.</text>
</comment>
<dbReference type="AlphaFoldDB" id="A0A1E7QL44"/>
<evidence type="ECO:0000256" key="4">
    <source>
        <dbReference type="ARBA" id="ARBA00022729"/>
    </source>
</evidence>
<evidence type="ECO:0000313" key="8">
    <source>
        <dbReference type="EMBL" id="OEY87066.1"/>
    </source>
</evidence>
<feature type="transmembrane region" description="Helical" evidence="7">
    <location>
        <begin position="634"/>
        <end position="660"/>
    </location>
</feature>
<evidence type="ECO:0000313" key="9">
    <source>
        <dbReference type="Proteomes" id="UP000175679"/>
    </source>
</evidence>
<dbReference type="GO" id="GO:0030255">
    <property type="term" value="P:protein secretion by the type IV secretion system"/>
    <property type="evidence" value="ECO:0007669"/>
    <property type="project" value="InterPro"/>
</dbReference>
<feature type="transmembrane region" description="Helical" evidence="7">
    <location>
        <begin position="567"/>
        <end position="589"/>
    </location>
</feature>
<dbReference type="Pfam" id="PF04610">
    <property type="entry name" value="TrbL"/>
    <property type="match status" value="1"/>
</dbReference>
<keyword evidence="9" id="KW-1185">Reference proteome</keyword>
<evidence type="ECO:0000256" key="6">
    <source>
        <dbReference type="ARBA" id="ARBA00023136"/>
    </source>
</evidence>
<dbReference type="EMBL" id="MJMG01000001">
    <property type="protein sequence ID" value="OEY87066.1"/>
    <property type="molecule type" value="Genomic_DNA"/>
</dbReference>
<dbReference type="InterPro" id="IPR007688">
    <property type="entry name" value="Conjugal_tfr_TrbL/VirB6"/>
</dbReference>
<comment type="similarity">
    <text evidence="2">Belongs to the TrbL/VirB6 family.</text>
</comment>
<evidence type="ECO:0000256" key="1">
    <source>
        <dbReference type="ARBA" id="ARBA00004651"/>
    </source>
</evidence>
<evidence type="ECO:0000256" key="3">
    <source>
        <dbReference type="ARBA" id="ARBA00022692"/>
    </source>
</evidence>
<feature type="transmembrane region" description="Helical" evidence="7">
    <location>
        <begin position="601"/>
        <end position="628"/>
    </location>
</feature>
<proteinExistence type="inferred from homology"/>
<dbReference type="GO" id="GO:0005886">
    <property type="term" value="C:plasma membrane"/>
    <property type="evidence" value="ECO:0007669"/>
    <property type="project" value="UniProtKB-SubCell"/>
</dbReference>
<dbReference type="RefSeq" id="WP_070064716.1">
    <property type="nucleotide sequence ID" value="NZ_MJMG01000001.1"/>
</dbReference>
<name>A0A1E7QL44_WOLPI</name>
<evidence type="ECO:0000256" key="5">
    <source>
        <dbReference type="ARBA" id="ARBA00022989"/>
    </source>
</evidence>
<protein>
    <recommendedName>
        <fullName evidence="10">Type IV secretion system protein</fullName>
    </recommendedName>
</protein>
<keyword evidence="4" id="KW-0732">Signal</keyword>
<keyword evidence="3 7" id="KW-0812">Transmembrane</keyword>
<keyword evidence="5 7" id="KW-1133">Transmembrane helix</keyword>
<organism evidence="8 9">
    <name type="scientific">Wolbachia pipientis</name>
    <dbReference type="NCBI Taxonomy" id="955"/>
    <lineage>
        <taxon>Bacteria</taxon>
        <taxon>Pseudomonadati</taxon>
        <taxon>Pseudomonadota</taxon>
        <taxon>Alphaproteobacteria</taxon>
        <taxon>Rickettsiales</taxon>
        <taxon>Anaplasmataceae</taxon>
        <taxon>Wolbachieae</taxon>
        <taxon>Wolbachia</taxon>
    </lineage>
</organism>
<keyword evidence="6 7" id="KW-0472">Membrane</keyword>
<accession>A0A1E7QL44</accession>
<reference evidence="8 9" key="1">
    <citation type="submission" date="2016-09" db="EMBL/GenBank/DDBJ databases">
        <title>Genomic evidence for plant-parasitic nematodes as the earliest Wolbachia hosts.</title>
        <authorList>
            <person name="Brown A.M."/>
            <person name="Wasala S.K."/>
            <person name="Howe D.K."/>
            <person name="Peetz A.B."/>
            <person name="Zasada I.A."/>
            <person name="Denver D.R."/>
        </authorList>
    </citation>
    <scope>NUCLEOTIDE SEQUENCE [LARGE SCALE GENOMIC DNA]</scope>
    <source>
        <strain evidence="9">wPpe</strain>
    </source>
</reference>
<evidence type="ECO:0000256" key="7">
    <source>
        <dbReference type="SAM" id="Phobius"/>
    </source>
</evidence>
<feature type="transmembrane region" description="Helical" evidence="7">
    <location>
        <begin position="465"/>
        <end position="486"/>
    </location>
</feature>
<evidence type="ECO:0000256" key="2">
    <source>
        <dbReference type="ARBA" id="ARBA00007802"/>
    </source>
</evidence>
<gene>
    <name evidence="8" type="ORF">BIY23_01080</name>
</gene>
<sequence length="791" mass="89843">MLRFCLIVIFLPFVSYASCIQPLDINMRTESTVMPAQQKWIYSGITVLNTDYITGLDVLHDKVNFCAGLNKDFNIVPGEKEYTLPFSLYAGDKVNFSIMGSKVCINRDGTKRYITINQQCNEMEEEHFARILNKRNCEYGVCPNRYIPQDSNVKWLNGRESWSGKASEVVDIAKDFVQIMERIKKDPSCDALPESEIKKVDTYILNSICGNICNKENCVTTESLHEDVNAHIQSMVNEKRSEEIMKLIFEDLFDDTHVKKEIGSYIPYLFMEMKNENFHNEPIHTHYDYSISRPHNKDENLTFRLGDDESREGGGYNIMMSVTRQVDLKKTLYVHVSTDDNMPEHTPGSDSDNDISIDISNTADVTEVLKRLNEKIGILGTSKAKIYYGITDHGCGYTQNTGAFDMNLTMRKSSKKIVSTIYQFFRDKITGTFSITERVGGEINKTSHAMTIYNRLISRSSKNNIRSIIVASLTLFIVLYTLCYFFGLSNISVYEFLMICVRIGIVTQLLRADSWSFFSHYVFAFFEKIPEELMHTVHLSDTTSGPAESVFRKFDEPFDRFLSWKTWQLILTLVFSGPLGIVAFCLIIYGTVKIIKSLFNALFSFATYSVIIALLVSLAPIFITFLLFKYTRRMFMLWIGGLATFGIQPVILTIAMSLVIQAMNYVIYSMFNFQACTGCILDINIDLPIINVNPCLLYGYVTDVKQLNLGAVMAFIILAEALDAMVDLSSTISQTLFGRTSIPVQAGAVGEQFKQTLLGVVGLDDQNRMMQSIQRPVQRPVSSNQVQGRQR</sequence>
<comment type="subcellular location">
    <subcellularLocation>
        <location evidence="1">Cell membrane</location>
        <topology evidence="1">Multi-pass membrane protein</topology>
    </subcellularLocation>
</comment>
<dbReference type="Proteomes" id="UP000175679">
    <property type="component" value="Unassembled WGS sequence"/>
</dbReference>
<evidence type="ECO:0008006" key="10">
    <source>
        <dbReference type="Google" id="ProtNLM"/>
    </source>
</evidence>